<proteinExistence type="predicted"/>
<comment type="caution">
    <text evidence="1">The sequence shown here is derived from an EMBL/GenBank/DDBJ whole genome shotgun (WGS) entry which is preliminary data.</text>
</comment>
<dbReference type="EMBL" id="WNYA01000003">
    <property type="protein sequence ID" value="KAG8580150.1"/>
    <property type="molecule type" value="Genomic_DNA"/>
</dbReference>
<dbReference type="AlphaFoldDB" id="A0AAV7C597"/>
<sequence length="104" mass="12084">MPFPILIPKNFTSSITAKESKQVRRICQEPFEADYHFRHQKHKGSVNSCFPLILMTSCQSANISFYSSPLSIFLQCSLSYHLNPNVKYAPFKFFLILEQIYGWS</sequence>
<evidence type="ECO:0000313" key="1">
    <source>
        <dbReference type="EMBL" id="KAG8580150.1"/>
    </source>
</evidence>
<reference evidence="1" key="1">
    <citation type="thesis" date="2020" institute="ProQuest LLC" country="789 East Eisenhower Parkway, Ann Arbor, MI, USA">
        <title>Comparative Genomics and Chromosome Evolution.</title>
        <authorList>
            <person name="Mudd A.B."/>
        </authorList>
    </citation>
    <scope>NUCLEOTIDE SEQUENCE</scope>
    <source>
        <strain evidence="1">237g6f4</strain>
        <tissue evidence="1">Blood</tissue>
    </source>
</reference>
<organism evidence="1 2">
    <name type="scientific">Engystomops pustulosus</name>
    <name type="common">Tungara frog</name>
    <name type="synonym">Physalaemus pustulosus</name>
    <dbReference type="NCBI Taxonomy" id="76066"/>
    <lineage>
        <taxon>Eukaryota</taxon>
        <taxon>Metazoa</taxon>
        <taxon>Chordata</taxon>
        <taxon>Craniata</taxon>
        <taxon>Vertebrata</taxon>
        <taxon>Euteleostomi</taxon>
        <taxon>Amphibia</taxon>
        <taxon>Batrachia</taxon>
        <taxon>Anura</taxon>
        <taxon>Neobatrachia</taxon>
        <taxon>Hyloidea</taxon>
        <taxon>Leptodactylidae</taxon>
        <taxon>Leiuperinae</taxon>
        <taxon>Engystomops</taxon>
    </lineage>
</organism>
<dbReference type="Proteomes" id="UP000824782">
    <property type="component" value="Unassembled WGS sequence"/>
</dbReference>
<keyword evidence="2" id="KW-1185">Reference proteome</keyword>
<evidence type="ECO:0000313" key="2">
    <source>
        <dbReference type="Proteomes" id="UP000824782"/>
    </source>
</evidence>
<name>A0AAV7C597_ENGPU</name>
<gene>
    <name evidence="1" type="ORF">GDO81_007166</name>
</gene>
<protein>
    <submittedName>
        <fullName evidence="1">Uncharacterized protein</fullName>
    </submittedName>
</protein>
<accession>A0AAV7C597</accession>